<reference evidence="14" key="1">
    <citation type="submission" date="2025-08" db="UniProtKB">
        <authorList>
            <consortium name="RefSeq"/>
        </authorList>
    </citation>
    <scope>IDENTIFICATION</scope>
</reference>
<keyword evidence="13" id="KW-1185">Reference proteome</keyword>
<keyword evidence="8 12" id="KW-1133">Transmembrane helix</keyword>
<evidence type="ECO:0000313" key="14">
    <source>
        <dbReference type="RefSeq" id="XP_010933572.1"/>
    </source>
</evidence>
<feature type="transmembrane region" description="Helical" evidence="12">
    <location>
        <begin position="106"/>
        <end position="125"/>
    </location>
</feature>
<dbReference type="Proteomes" id="UP000504607">
    <property type="component" value="Chromosome 11"/>
</dbReference>
<keyword evidence="9 12" id="KW-0472">Membrane</keyword>
<keyword evidence="5" id="KW-0808">Transferase</keyword>
<dbReference type="PANTHER" id="PTHR22760:SF1">
    <property type="entry name" value="DOL-P-MAN:MAN(7)GLCNAC(2)-PP-DOL ALPHA-1,6-MANNOSYLTRANSFERASE"/>
    <property type="match status" value="1"/>
</dbReference>
<gene>
    <name evidence="14" type="primary">LOC105053932</name>
</gene>
<feature type="transmembrane region" description="Helical" evidence="12">
    <location>
        <begin position="221"/>
        <end position="241"/>
    </location>
</feature>
<accession>A0A6I9RWL9</accession>
<feature type="transmembrane region" description="Helical" evidence="12">
    <location>
        <begin position="131"/>
        <end position="150"/>
    </location>
</feature>
<evidence type="ECO:0000256" key="10">
    <source>
        <dbReference type="ARBA" id="ARBA00044721"/>
    </source>
</evidence>
<evidence type="ECO:0000256" key="6">
    <source>
        <dbReference type="ARBA" id="ARBA00022692"/>
    </source>
</evidence>
<feature type="transmembrane region" description="Helical" evidence="12">
    <location>
        <begin position="355"/>
        <end position="376"/>
    </location>
</feature>
<dbReference type="GO" id="GO:0006487">
    <property type="term" value="P:protein N-linked glycosylation"/>
    <property type="evidence" value="ECO:0007669"/>
    <property type="project" value="TreeGrafter"/>
</dbReference>
<comment type="similarity">
    <text evidence="3 12">Belongs to the glycosyltransferase 22 family.</text>
</comment>
<feature type="transmembrane region" description="Helical" evidence="12">
    <location>
        <begin position="20"/>
        <end position="38"/>
    </location>
</feature>
<evidence type="ECO:0000256" key="2">
    <source>
        <dbReference type="ARBA" id="ARBA00004922"/>
    </source>
</evidence>
<evidence type="ECO:0000256" key="9">
    <source>
        <dbReference type="ARBA" id="ARBA00023136"/>
    </source>
</evidence>
<organism evidence="13 14">
    <name type="scientific">Elaeis guineensis var. tenera</name>
    <name type="common">Oil palm</name>
    <dbReference type="NCBI Taxonomy" id="51953"/>
    <lineage>
        <taxon>Eukaryota</taxon>
        <taxon>Viridiplantae</taxon>
        <taxon>Streptophyta</taxon>
        <taxon>Embryophyta</taxon>
        <taxon>Tracheophyta</taxon>
        <taxon>Spermatophyta</taxon>
        <taxon>Magnoliopsida</taxon>
        <taxon>Liliopsida</taxon>
        <taxon>Arecaceae</taxon>
        <taxon>Arecoideae</taxon>
        <taxon>Cocoseae</taxon>
        <taxon>Elaeidinae</taxon>
        <taxon>Elaeis</taxon>
    </lineage>
</organism>
<comment type="function">
    <text evidence="10">Mannosyltransferase that operates in the biosynthetic pathway of dolichol-linked oligosaccharides, the glycan precursors employed in protein asparagine (N)-glycosylation. The assembly of dolichol-linked oligosaccharides begins on the cytosolic side of the endoplasmic reticulum membrane and finishes in its lumen. The sequential addition of sugars to dolichol pyrophosphate produces dolichol-linked oligosaccharides containing fourteen sugars, including two GlcNAcs, nine mannoses and three glucoses. Once assembled, the oligosaccharide is transferred from the lipid to nascent proteins by oligosaccharyltransferases. In the lumen of the endoplasmic reticulum, adds the eighth mannose residue in an alpha-1,6 linkage onto Man(7)GlcNAc(2)-PP-dolichol to produce Man(8)GlcNAc(2)-PP-dolichol.</text>
</comment>
<dbReference type="Pfam" id="PF03901">
    <property type="entry name" value="Glyco_transf_22"/>
    <property type="match status" value="1"/>
</dbReference>
<evidence type="ECO:0000256" key="3">
    <source>
        <dbReference type="ARBA" id="ARBA00007063"/>
    </source>
</evidence>
<dbReference type="KEGG" id="egu:105053932"/>
<evidence type="ECO:0000256" key="8">
    <source>
        <dbReference type="ARBA" id="ARBA00022989"/>
    </source>
</evidence>
<evidence type="ECO:0000256" key="4">
    <source>
        <dbReference type="ARBA" id="ARBA00022676"/>
    </source>
</evidence>
<proteinExistence type="inferred from homology"/>
<dbReference type="InParanoid" id="A0A6I9RWL9"/>
<dbReference type="InterPro" id="IPR005599">
    <property type="entry name" value="GPI_mannosylTrfase"/>
</dbReference>
<dbReference type="GO" id="GO:0052917">
    <property type="term" value="F:dol-P-Man:Man(7)GlcNAc(2)-PP-Dol alpha-1,6-mannosyltransferase activity"/>
    <property type="evidence" value="ECO:0007669"/>
    <property type="project" value="UniProtKB-EC"/>
</dbReference>
<sequence>MAPTKPASNEKSSEFFRNYGWDVILGTIASFYVIMIPYTKVEESFNVQAMHDMLYHHHHINNQYDHLDFPGVVPRTFMGALLASILASPVVFLMHCLHMPKIYSLFAVRLVLGCIILSTLRFFRIQVRRKFGYHVEAFFVILTAVQFHLLFYSTRPLPNILAFGLVNLAYSFWFKGNALATLKCLTFATIVFRCDTLLLFAPIGIELLLSKSISLWRAMKCCIATALLSICFTVLLDTVMWQRIVWPELEVFWFNSILNRSSEWGTHPFHWYFTSALPRSLLVAYPLCMAGMLLDRRILRYIVPVLSFVLLYSKLPHKELRFVISSVPVFNVSAAITASRIYINRKKNVWRELYVMMLGSLLISLGCSIMTFMASYDNYPGAYALRALHEKGASNCTVEKWVHIDAFTAMNGVSRFSENKYPWRYSKEEGIALEEYRFRNFTYLLNEHSYIDGFKCLFAVNGFYKARLQAGFPPIVLLKEPKVFVHGNARDQDIIVSAWPGCP</sequence>
<comment type="subcellular location">
    <subcellularLocation>
        <location evidence="1 12">Endoplasmic reticulum membrane</location>
        <topology evidence="1 12">Multi-pass membrane protein</topology>
    </subcellularLocation>
</comment>
<evidence type="ECO:0000256" key="5">
    <source>
        <dbReference type="ARBA" id="ARBA00022679"/>
    </source>
</evidence>
<feature type="transmembrane region" description="Helical" evidence="12">
    <location>
        <begin position="185"/>
        <end position="209"/>
    </location>
</feature>
<evidence type="ECO:0000313" key="13">
    <source>
        <dbReference type="Proteomes" id="UP000504607"/>
    </source>
</evidence>
<evidence type="ECO:0000256" key="7">
    <source>
        <dbReference type="ARBA" id="ARBA00022824"/>
    </source>
</evidence>
<dbReference type="RefSeq" id="XP_010933572.1">
    <property type="nucleotide sequence ID" value="XM_010935270.3"/>
</dbReference>
<dbReference type="GeneID" id="105053932"/>
<evidence type="ECO:0000256" key="1">
    <source>
        <dbReference type="ARBA" id="ARBA00004477"/>
    </source>
</evidence>
<dbReference type="FunCoup" id="A0A6I9RWL9">
    <property type="interactions" value="2790"/>
</dbReference>
<dbReference type="AlphaFoldDB" id="A0A6I9RWL9"/>
<evidence type="ECO:0000256" key="12">
    <source>
        <dbReference type="RuleBase" id="RU363075"/>
    </source>
</evidence>
<feature type="transmembrane region" description="Helical" evidence="12">
    <location>
        <begin position="298"/>
        <end position="315"/>
    </location>
</feature>
<dbReference type="EC" id="2.4.1.-" evidence="12"/>
<comment type="pathway">
    <text evidence="2">Protein modification; protein glycosylation.</text>
</comment>
<protein>
    <recommendedName>
        <fullName evidence="12">Mannosyltransferase</fullName>
        <ecNumber evidence="12">2.4.1.-</ecNumber>
    </recommendedName>
</protein>
<keyword evidence="6 12" id="KW-0812">Transmembrane</keyword>
<keyword evidence="7 12" id="KW-0256">Endoplasmic reticulum</keyword>
<feature type="transmembrane region" description="Helical" evidence="12">
    <location>
        <begin position="76"/>
        <end position="94"/>
    </location>
</feature>
<dbReference type="PANTHER" id="PTHR22760">
    <property type="entry name" value="GLYCOSYLTRANSFERASE"/>
    <property type="match status" value="1"/>
</dbReference>
<comment type="catalytic activity">
    <reaction evidence="11">
        <text>an alpha-D-Man-(1-&gt;2)-alpha-D-Man-(1-&gt;2)-alpha-D-Man-(1-&gt;3)-[alpha-D-Man-(1-&gt;2)-alpha-D-Man-(1-&gt;3)-alpha-D-Man-(1-&gt;6)]-beta-D-Man-(1-&gt;4)-beta-D-GlcNAc-(1-&gt;4)-alpha-D-GlcNAc-diphospho-di-trans,poly-cis-dolichol + a di-trans,poly-cis-dolichyl beta-D-mannosyl phosphate = an alpha-D-Man-(1-&gt;2)-alpha-D-Man-(1-&gt;2)-alpha-D-Man-(1-&gt;3)-[alpha-D-Man-(1-&gt;2)-alpha-D-Man-(1-&gt;3)-[alpha-D-Man-(1-&gt;6)]-alpha-D-Man-(1-&gt;6)]-beta-D-Man-(1-&gt;4)-beta-D-GlcNAc-(1-&gt;4)-alpha-D-GlcNAc-diphospho-di-trans,poly-cis-dolichol + a di-trans,poly-cis-dolichyl phosphate + H(+)</text>
        <dbReference type="Rhea" id="RHEA:29535"/>
        <dbReference type="Rhea" id="RHEA-COMP:19498"/>
        <dbReference type="Rhea" id="RHEA-COMP:19501"/>
        <dbReference type="Rhea" id="RHEA-COMP:19518"/>
        <dbReference type="Rhea" id="RHEA-COMP:19519"/>
        <dbReference type="ChEBI" id="CHEBI:15378"/>
        <dbReference type="ChEBI" id="CHEBI:57683"/>
        <dbReference type="ChEBI" id="CHEBI:58211"/>
        <dbReference type="ChEBI" id="CHEBI:132517"/>
        <dbReference type="ChEBI" id="CHEBI:132519"/>
        <dbReference type="EC" id="2.4.1.260"/>
    </reaction>
    <physiologicalReaction direction="left-to-right" evidence="11">
        <dbReference type="Rhea" id="RHEA:29536"/>
    </physiologicalReaction>
</comment>
<feature type="transmembrane region" description="Helical" evidence="12">
    <location>
        <begin position="157"/>
        <end position="173"/>
    </location>
</feature>
<dbReference type="OrthoDB" id="19039at2759"/>
<keyword evidence="4 12" id="KW-0328">Glycosyltransferase</keyword>
<dbReference type="GO" id="GO:0005789">
    <property type="term" value="C:endoplasmic reticulum membrane"/>
    <property type="evidence" value="ECO:0007669"/>
    <property type="project" value="UniProtKB-SubCell"/>
</dbReference>
<name>A0A6I9RWL9_ELAGV</name>
<evidence type="ECO:0000256" key="11">
    <source>
        <dbReference type="ARBA" id="ARBA00048899"/>
    </source>
</evidence>
<feature type="transmembrane region" description="Helical" evidence="12">
    <location>
        <begin position="321"/>
        <end position="343"/>
    </location>
</feature>